<dbReference type="OrthoDB" id="9803238at2"/>
<dbReference type="Pfam" id="PF02350">
    <property type="entry name" value="Epimerase_2"/>
    <property type="match status" value="1"/>
</dbReference>
<accession>A0A238U8T5</accession>
<gene>
    <name evidence="2" type="ORF">TJEJU_1145</name>
</gene>
<keyword evidence="3" id="KW-1185">Reference proteome</keyword>
<dbReference type="InterPro" id="IPR003331">
    <property type="entry name" value="UDP_GlcNAc_Epimerase_2_dom"/>
</dbReference>
<dbReference type="AlphaFoldDB" id="A0A238U8T5"/>
<dbReference type="GO" id="GO:0004553">
    <property type="term" value="F:hydrolase activity, hydrolyzing O-glycosyl compounds"/>
    <property type="evidence" value="ECO:0007669"/>
    <property type="project" value="InterPro"/>
</dbReference>
<dbReference type="PANTHER" id="PTHR43174:SF3">
    <property type="entry name" value="UDP-N-ACETYLGLUCOSAMINE 2-EPIMERASE"/>
    <property type="match status" value="1"/>
</dbReference>
<protein>
    <submittedName>
        <fullName evidence="2">UDP-N-acetylglucosamine 2-epimerase</fullName>
        <ecNumber evidence="2">5.1.3.14</ecNumber>
    </submittedName>
</protein>
<feature type="domain" description="UDP-N-acetylglucosamine 2-epimerase" evidence="1">
    <location>
        <begin position="26"/>
        <end position="364"/>
    </location>
</feature>
<evidence type="ECO:0000313" key="2">
    <source>
        <dbReference type="EMBL" id="SNR14894.1"/>
    </source>
</evidence>
<keyword evidence="2" id="KW-0413">Isomerase</keyword>
<dbReference type="SUPFAM" id="SSF53756">
    <property type="entry name" value="UDP-Glycosyltransferase/glycogen phosphorylase"/>
    <property type="match status" value="1"/>
</dbReference>
<dbReference type="GO" id="GO:0006047">
    <property type="term" value="P:UDP-N-acetylglucosamine metabolic process"/>
    <property type="evidence" value="ECO:0007669"/>
    <property type="project" value="InterPro"/>
</dbReference>
<dbReference type="RefSeq" id="WP_095070181.1">
    <property type="nucleotide sequence ID" value="NZ_LT899436.1"/>
</dbReference>
<dbReference type="GO" id="GO:0008761">
    <property type="term" value="F:UDP-N-acetylglucosamine 2-epimerase activity"/>
    <property type="evidence" value="ECO:0007669"/>
    <property type="project" value="UniProtKB-EC"/>
</dbReference>
<evidence type="ECO:0000313" key="3">
    <source>
        <dbReference type="Proteomes" id="UP000215214"/>
    </source>
</evidence>
<dbReference type="InterPro" id="IPR029767">
    <property type="entry name" value="WecB-like"/>
</dbReference>
<dbReference type="PANTHER" id="PTHR43174">
    <property type="entry name" value="UDP-N-ACETYLGLUCOSAMINE 2-EPIMERASE"/>
    <property type="match status" value="1"/>
</dbReference>
<proteinExistence type="predicted"/>
<organism evidence="2 3">
    <name type="scientific">Tenacibaculum jejuense</name>
    <dbReference type="NCBI Taxonomy" id="584609"/>
    <lineage>
        <taxon>Bacteria</taxon>
        <taxon>Pseudomonadati</taxon>
        <taxon>Bacteroidota</taxon>
        <taxon>Flavobacteriia</taxon>
        <taxon>Flavobacteriales</taxon>
        <taxon>Flavobacteriaceae</taxon>
        <taxon>Tenacibaculum</taxon>
    </lineage>
</organism>
<reference evidence="2 3" key="1">
    <citation type="submission" date="2017-07" db="EMBL/GenBank/DDBJ databases">
        <authorList>
            <person name="Sun Z.S."/>
            <person name="Albrecht U."/>
            <person name="Echele G."/>
            <person name="Lee C.C."/>
        </authorList>
    </citation>
    <scope>NUCLEOTIDE SEQUENCE [LARGE SCALE GENOMIC DNA]</scope>
    <source>
        <strain evidence="3">type strain: KCTC 22618</strain>
    </source>
</reference>
<dbReference type="NCBIfam" id="TIGR03568">
    <property type="entry name" value="NeuC_NnaA"/>
    <property type="match status" value="1"/>
</dbReference>
<dbReference type="InterPro" id="IPR020004">
    <property type="entry name" value="UDP-GlcNAc_Epase"/>
</dbReference>
<sequence>MRIGILTSSRADFGIYQPLIDELILDEGLEIEIIAFGTHLSKYHGYTIQNIKNKYQNKIHEITSLVVNDDENSIATSYGMTVLKFADFWNLNTYDSVFCLGDRYEMAAAVQAGIPFGIKFNHIHGGETTLGATDNIYRHQISLASVNHFTSTKEYKNKVIELTESDENVYNVGALSLSGIEEFSPIRREDLLGKFNIEDKPYCLITFHPETNAFDRNKEYAVEMRKALEEISKKINLVITMPNADTMGSLYRKELLNAKENRSKTIFLVENFGKENYFSAMYHSEFMLGNTSSGIIEAASFKKFVVNVGDRQKGRAQSENIINSKFNASEIIKSVDTCIKKREYSGSNIYYKENIAQNIVRILKRI</sequence>
<dbReference type="EC" id="5.1.3.14" evidence="2"/>
<dbReference type="Proteomes" id="UP000215214">
    <property type="component" value="Chromosome TJEJU"/>
</dbReference>
<dbReference type="Gene3D" id="3.40.50.2000">
    <property type="entry name" value="Glycogen Phosphorylase B"/>
    <property type="match status" value="2"/>
</dbReference>
<dbReference type="EMBL" id="LT899436">
    <property type="protein sequence ID" value="SNR14894.1"/>
    <property type="molecule type" value="Genomic_DNA"/>
</dbReference>
<name>A0A238U8T5_9FLAO</name>
<dbReference type="KEGG" id="tje:TJEJU_1145"/>
<evidence type="ECO:0000259" key="1">
    <source>
        <dbReference type="Pfam" id="PF02350"/>
    </source>
</evidence>